<dbReference type="Proteomes" id="UP000663823">
    <property type="component" value="Unassembled WGS sequence"/>
</dbReference>
<dbReference type="PANTHER" id="PTHR24353">
    <property type="entry name" value="CYCLIC NUCLEOTIDE-DEPENDENT PROTEIN KINASE"/>
    <property type="match status" value="1"/>
</dbReference>
<feature type="domain" description="AGC-kinase C-terminal" evidence="10">
    <location>
        <begin position="507"/>
        <end position="561"/>
    </location>
</feature>
<keyword evidence="8" id="KW-0812">Transmembrane</keyword>
<evidence type="ECO:0000256" key="8">
    <source>
        <dbReference type="SAM" id="Phobius"/>
    </source>
</evidence>
<dbReference type="Gene3D" id="3.30.200.20">
    <property type="entry name" value="Phosphorylase Kinase, domain 1"/>
    <property type="match status" value="1"/>
</dbReference>
<evidence type="ECO:0000259" key="10">
    <source>
        <dbReference type="PROSITE" id="PS51285"/>
    </source>
</evidence>
<keyword evidence="1" id="KW-0723">Serine/threonine-protein kinase</keyword>
<dbReference type="GO" id="GO:0005829">
    <property type="term" value="C:cytosol"/>
    <property type="evidence" value="ECO:0007669"/>
    <property type="project" value="TreeGrafter"/>
</dbReference>
<dbReference type="Proteomes" id="UP000663889">
    <property type="component" value="Unassembled WGS sequence"/>
</dbReference>
<reference evidence="12" key="1">
    <citation type="submission" date="2021-02" db="EMBL/GenBank/DDBJ databases">
        <authorList>
            <person name="Nowell W R."/>
        </authorList>
    </citation>
    <scope>NUCLEOTIDE SEQUENCE</scope>
</reference>
<evidence type="ECO:0000256" key="3">
    <source>
        <dbReference type="ARBA" id="ARBA00022741"/>
    </source>
</evidence>
<proteinExistence type="predicted"/>
<evidence type="ECO:0000313" key="14">
    <source>
        <dbReference type="Proteomes" id="UP000663889"/>
    </source>
</evidence>
<evidence type="ECO:0000313" key="12">
    <source>
        <dbReference type="EMBL" id="CAF0884940.1"/>
    </source>
</evidence>
<keyword evidence="4" id="KW-0418">Kinase</keyword>
<feature type="compositionally biased region" description="Polar residues" evidence="7">
    <location>
        <begin position="142"/>
        <end position="157"/>
    </location>
</feature>
<evidence type="ECO:0000256" key="6">
    <source>
        <dbReference type="PROSITE-ProRule" id="PRU10141"/>
    </source>
</evidence>
<dbReference type="InterPro" id="IPR011009">
    <property type="entry name" value="Kinase-like_dom_sf"/>
</dbReference>
<feature type="domain" description="Protein kinase" evidence="9">
    <location>
        <begin position="252"/>
        <end position="506"/>
    </location>
</feature>
<feature type="region of interest" description="Disordered" evidence="7">
    <location>
        <begin position="141"/>
        <end position="178"/>
    </location>
</feature>
<dbReference type="InterPro" id="IPR017441">
    <property type="entry name" value="Protein_kinase_ATP_BS"/>
</dbReference>
<evidence type="ECO:0000259" key="9">
    <source>
        <dbReference type="PROSITE" id="PS50011"/>
    </source>
</evidence>
<dbReference type="SMART" id="SM00133">
    <property type="entry name" value="S_TK_X"/>
    <property type="match status" value="1"/>
</dbReference>
<name>A0A813YIY9_9BILA</name>
<dbReference type="GO" id="GO:0009653">
    <property type="term" value="P:anatomical structure morphogenesis"/>
    <property type="evidence" value="ECO:0007669"/>
    <property type="project" value="UniProtKB-ARBA"/>
</dbReference>
<evidence type="ECO:0000256" key="5">
    <source>
        <dbReference type="ARBA" id="ARBA00022840"/>
    </source>
</evidence>
<dbReference type="SMART" id="SM00220">
    <property type="entry name" value="S_TKc"/>
    <property type="match status" value="1"/>
</dbReference>
<dbReference type="FunFam" id="1.10.510.10:FF:000005">
    <property type="entry name" value="cAMP-dependent protein kinase catalytic subunit alpha"/>
    <property type="match status" value="1"/>
</dbReference>
<keyword evidence="8" id="KW-1133">Transmembrane helix</keyword>
<dbReference type="SUPFAM" id="SSF56112">
    <property type="entry name" value="Protein kinase-like (PK-like)"/>
    <property type="match status" value="1"/>
</dbReference>
<evidence type="ECO:0000256" key="4">
    <source>
        <dbReference type="ARBA" id="ARBA00022777"/>
    </source>
</evidence>
<comment type="caution">
    <text evidence="12">The sequence shown here is derived from an EMBL/GenBank/DDBJ whole genome shotgun (WGS) entry which is preliminary data.</text>
</comment>
<dbReference type="Proteomes" id="UP000663882">
    <property type="component" value="Unassembled WGS sequence"/>
</dbReference>
<dbReference type="PANTHER" id="PTHR24353:SF37">
    <property type="entry name" value="CAMP-DEPENDENT PROTEIN KINASE CATALYTIC SUBUNIT PRKX"/>
    <property type="match status" value="1"/>
</dbReference>
<gene>
    <name evidence="13" type="ORF">OTI717_LOCUS9292</name>
    <name evidence="11" type="ORF">RFH988_LOCUS6743</name>
    <name evidence="12" type="ORF">SEV965_LOCUS4816</name>
</gene>
<feature type="compositionally biased region" description="Low complexity" evidence="7">
    <location>
        <begin position="201"/>
        <end position="211"/>
    </location>
</feature>
<protein>
    <submittedName>
        <fullName evidence="12">Uncharacterized protein</fullName>
    </submittedName>
</protein>
<dbReference type="InterPro" id="IPR000719">
    <property type="entry name" value="Prot_kinase_dom"/>
</dbReference>
<dbReference type="InterPro" id="IPR000961">
    <property type="entry name" value="AGC-kinase_C"/>
</dbReference>
<evidence type="ECO:0000256" key="7">
    <source>
        <dbReference type="SAM" id="MobiDB-lite"/>
    </source>
</evidence>
<dbReference type="PROSITE" id="PS51285">
    <property type="entry name" value="AGC_KINASE_CTER"/>
    <property type="match status" value="1"/>
</dbReference>
<dbReference type="GO" id="GO:0004691">
    <property type="term" value="F:cAMP-dependent protein kinase activity"/>
    <property type="evidence" value="ECO:0007669"/>
    <property type="project" value="TreeGrafter"/>
</dbReference>
<dbReference type="EMBL" id="CAJNOO010000206">
    <property type="protein sequence ID" value="CAF0856558.1"/>
    <property type="molecule type" value="Genomic_DNA"/>
</dbReference>
<evidence type="ECO:0000313" key="11">
    <source>
        <dbReference type="EMBL" id="CAF0856558.1"/>
    </source>
</evidence>
<dbReference type="EMBL" id="CAJNOU010000142">
    <property type="protein sequence ID" value="CAF0884940.1"/>
    <property type="molecule type" value="Genomic_DNA"/>
</dbReference>
<keyword evidence="8" id="KW-0472">Membrane</keyword>
<feature type="transmembrane region" description="Helical" evidence="8">
    <location>
        <begin position="62"/>
        <end position="80"/>
    </location>
</feature>
<dbReference type="GO" id="GO:0005952">
    <property type="term" value="C:cAMP-dependent protein kinase complex"/>
    <property type="evidence" value="ECO:0007669"/>
    <property type="project" value="TreeGrafter"/>
</dbReference>
<dbReference type="PROSITE" id="PS00107">
    <property type="entry name" value="PROTEIN_KINASE_ATP"/>
    <property type="match status" value="1"/>
</dbReference>
<dbReference type="OrthoDB" id="10022232at2759"/>
<sequence>MVHEMDKKSNYFLPKKKIKKFNSFPQCKLRNIFDNCSIPIMKKTPIPSSSGILQHDSRSNDTLSSIYATVIIIFFAALIFKKPALTYFVHKILNMASVRPISASKPSEHLLKQRLPPASSSTSALSQRKVTLNKKPPIVVSATPTSRQKSGRMSSKESPIGPIASPVKLNPSNTSTPTNSTVLITDKMASTTLDNVPPTRSHSSLSYSGNSSISLVDSVSNKSVEVKPNHINKASSSSLNTLINSQFTLESFDTVRTIGTGTFGRVQLVYHRDSKKYYALKTMSIKRIIESKQTEHVQNEKHILSKINHPFLVRLYWTTHTNSLVYLLLDYLPGGELFQMMRKREKFDSKTAMFYASEVLLGLDYLHHLDILYRDLKPENILIDGKGHIRLVDFGFAKETKERTFTLCGTVDYLAPEVIQNRGHHKASDWWAFGILIYEMLAGYPPFYDADQFVAYQKIICGKIDFPRHFDYAAKQLLRKILHTDQAQRLGSAKDGGEEIKREQWFIAISWTDVYEQKIEPPIKPIVTSEGDTANFDTYDEFDIKLTPQAAKYEVQLFKDF</sequence>
<evidence type="ECO:0000256" key="1">
    <source>
        <dbReference type="ARBA" id="ARBA00022527"/>
    </source>
</evidence>
<evidence type="ECO:0000313" key="13">
    <source>
        <dbReference type="EMBL" id="CAF3649607.1"/>
    </source>
</evidence>
<dbReference type="PROSITE" id="PS50011">
    <property type="entry name" value="PROTEIN_KINASE_DOM"/>
    <property type="match status" value="1"/>
</dbReference>
<dbReference type="GO" id="GO:0005524">
    <property type="term" value="F:ATP binding"/>
    <property type="evidence" value="ECO:0007669"/>
    <property type="project" value="UniProtKB-UniRule"/>
</dbReference>
<dbReference type="FunFam" id="3.30.200.20:FF:000042">
    <property type="entry name" value="Aurora kinase A"/>
    <property type="match status" value="1"/>
</dbReference>
<keyword evidence="5 6" id="KW-0067">ATP-binding</keyword>
<keyword evidence="3 6" id="KW-0547">Nucleotide-binding</keyword>
<dbReference type="Pfam" id="PF00069">
    <property type="entry name" value="Pkinase"/>
    <property type="match status" value="1"/>
</dbReference>
<keyword evidence="2" id="KW-0808">Transferase</keyword>
<feature type="region of interest" description="Disordered" evidence="7">
    <location>
        <begin position="192"/>
        <end position="211"/>
    </location>
</feature>
<feature type="binding site" evidence="6">
    <location>
        <position position="281"/>
    </location>
    <ligand>
        <name>ATP</name>
        <dbReference type="ChEBI" id="CHEBI:30616"/>
    </ligand>
</feature>
<accession>A0A813YIY9</accession>
<dbReference type="EMBL" id="CAJOAX010000783">
    <property type="protein sequence ID" value="CAF3649607.1"/>
    <property type="molecule type" value="Genomic_DNA"/>
</dbReference>
<dbReference type="Gene3D" id="1.10.510.10">
    <property type="entry name" value="Transferase(Phosphotransferase) domain 1"/>
    <property type="match status" value="1"/>
</dbReference>
<dbReference type="InterPro" id="IPR008271">
    <property type="entry name" value="Ser/Thr_kinase_AS"/>
</dbReference>
<dbReference type="AlphaFoldDB" id="A0A813YIY9"/>
<dbReference type="PROSITE" id="PS00108">
    <property type="entry name" value="PROTEIN_KINASE_ST"/>
    <property type="match status" value="1"/>
</dbReference>
<evidence type="ECO:0000256" key="2">
    <source>
        <dbReference type="ARBA" id="ARBA00022679"/>
    </source>
</evidence>
<dbReference type="CDD" id="cd05580">
    <property type="entry name" value="STKc_PKA_like"/>
    <property type="match status" value="1"/>
</dbReference>
<organism evidence="12 14">
    <name type="scientific">Rotaria sordida</name>
    <dbReference type="NCBI Taxonomy" id="392033"/>
    <lineage>
        <taxon>Eukaryota</taxon>
        <taxon>Metazoa</taxon>
        <taxon>Spiralia</taxon>
        <taxon>Gnathifera</taxon>
        <taxon>Rotifera</taxon>
        <taxon>Eurotatoria</taxon>
        <taxon>Bdelloidea</taxon>
        <taxon>Philodinida</taxon>
        <taxon>Philodinidae</taxon>
        <taxon>Rotaria</taxon>
    </lineage>
</organism>